<gene>
    <name evidence="1" type="ORF">DERYTH_LOCUS13730</name>
</gene>
<proteinExistence type="predicted"/>
<comment type="caution">
    <text evidence="1">The sequence shown here is derived from an EMBL/GenBank/DDBJ whole genome shotgun (WGS) entry which is preliminary data.</text>
</comment>
<dbReference type="Proteomes" id="UP000789405">
    <property type="component" value="Unassembled WGS sequence"/>
</dbReference>
<protein>
    <submittedName>
        <fullName evidence="1">9188_t:CDS:1</fullName>
    </submittedName>
</protein>
<keyword evidence="2" id="KW-1185">Reference proteome</keyword>
<evidence type="ECO:0000313" key="2">
    <source>
        <dbReference type="Proteomes" id="UP000789405"/>
    </source>
</evidence>
<dbReference type="Gene3D" id="2.60.120.920">
    <property type="match status" value="1"/>
</dbReference>
<dbReference type="EMBL" id="CAJVPY010009848">
    <property type="protein sequence ID" value="CAG8712999.1"/>
    <property type="molecule type" value="Genomic_DNA"/>
</dbReference>
<dbReference type="InterPro" id="IPR043136">
    <property type="entry name" value="B30.2/SPRY_sf"/>
</dbReference>
<sequence>FGRNDKDSATIRANNPIPSQSGIFYFEASIINKGKNGYML</sequence>
<reference evidence="1" key="1">
    <citation type="submission" date="2021-06" db="EMBL/GenBank/DDBJ databases">
        <authorList>
            <person name="Kallberg Y."/>
            <person name="Tangrot J."/>
            <person name="Rosling A."/>
        </authorList>
    </citation>
    <scope>NUCLEOTIDE SEQUENCE</scope>
    <source>
        <strain evidence="1">MA453B</strain>
    </source>
</reference>
<evidence type="ECO:0000313" key="1">
    <source>
        <dbReference type="EMBL" id="CAG8712999.1"/>
    </source>
</evidence>
<dbReference type="OrthoDB" id="25503at2759"/>
<dbReference type="AlphaFoldDB" id="A0A9N9HZP0"/>
<accession>A0A9N9HZP0</accession>
<feature type="non-terminal residue" evidence="1">
    <location>
        <position position="1"/>
    </location>
</feature>
<name>A0A9N9HZP0_9GLOM</name>
<organism evidence="1 2">
    <name type="scientific">Dentiscutata erythropus</name>
    <dbReference type="NCBI Taxonomy" id="1348616"/>
    <lineage>
        <taxon>Eukaryota</taxon>
        <taxon>Fungi</taxon>
        <taxon>Fungi incertae sedis</taxon>
        <taxon>Mucoromycota</taxon>
        <taxon>Glomeromycotina</taxon>
        <taxon>Glomeromycetes</taxon>
        <taxon>Diversisporales</taxon>
        <taxon>Gigasporaceae</taxon>
        <taxon>Dentiscutata</taxon>
    </lineage>
</organism>